<proteinExistence type="predicted"/>
<dbReference type="SUPFAM" id="SSF100895">
    <property type="entry name" value="Kazal-type serine protease inhibitors"/>
    <property type="match status" value="1"/>
</dbReference>
<evidence type="ECO:0000313" key="2">
    <source>
        <dbReference type="Proteomes" id="UP000301870"/>
    </source>
</evidence>
<reference evidence="3" key="1">
    <citation type="submission" date="2025-08" db="UniProtKB">
        <authorList>
            <consortium name="RefSeq"/>
        </authorList>
    </citation>
    <scope>IDENTIFICATION</scope>
    <source>
        <strain evidence="3">Ishihara</strain>
        <tissue evidence="3">Whole body</tissue>
    </source>
</reference>
<dbReference type="Proteomes" id="UP000301870">
    <property type="component" value="Chromosome 25"/>
</dbReference>
<name>A0A9J7EGT2_SPOLT</name>
<dbReference type="RefSeq" id="XP_022828202.1">
    <property type="nucleotide sequence ID" value="XM_022972434.1"/>
</dbReference>
<organism evidence="2 3">
    <name type="scientific">Spodoptera litura</name>
    <name type="common">Asian cotton leafworm</name>
    <dbReference type="NCBI Taxonomy" id="69820"/>
    <lineage>
        <taxon>Eukaryota</taxon>
        <taxon>Metazoa</taxon>
        <taxon>Ecdysozoa</taxon>
        <taxon>Arthropoda</taxon>
        <taxon>Hexapoda</taxon>
        <taxon>Insecta</taxon>
        <taxon>Pterygota</taxon>
        <taxon>Neoptera</taxon>
        <taxon>Endopterygota</taxon>
        <taxon>Lepidoptera</taxon>
        <taxon>Glossata</taxon>
        <taxon>Ditrysia</taxon>
        <taxon>Noctuoidea</taxon>
        <taxon>Noctuidae</taxon>
        <taxon>Amphipyrinae</taxon>
        <taxon>Spodoptera</taxon>
    </lineage>
</organism>
<evidence type="ECO:0000313" key="3">
    <source>
        <dbReference type="RefSeq" id="XP_022828202.1"/>
    </source>
</evidence>
<dbReference type="KEGG" id="sliu:111357656"/>
<sequence>MGRPSRQPVIRILWSNAESCEITMKAATLFVFALVIVAVSCRPDKPDLKQVKAEAARKKACMHDCSSVALDPICAGKTGEKPKSFGNECVMNNYNCEHHDTLHKISKGQCAGSDGIRLS</sequence>
<dbReference type="GeneID" id="111357656"/>
<keyword evidence="2" id="KW-1185">Reference proteome</keyword>
<gene>
    <name evidence="3" type="primary">LOC111357656</name>
</gene>
<dbReference type="Gene3D" id="3.30.60.30">
    <property type="match status" value="1"/>
</dbReference>
<dbReference type="OrthoDB" id="6817055at2759"/>
<dbReference type="AlphaFoldDB" id="A0A9J7EGT2"/>
<dbReference type="SMART" id="SM00280">
    <property type="entry name" value="KAZAL"/>
    <property type="match status" value="1"/>
</dbReference>
<protein>
    <submittedName>
        <fullName evidence="3">Uncharacterized protein LOC111357656</fullName>
    </submittedName>
</protein>
<dbReference type="InterPro" id="IPR036058">
    <property type="entry name" value="Kazal_dom_sf"/>
</dbReference>
<accession>A0A9J7EGT2</accession>
<dbReference type="InterPro" id="IPR002350">
    <property type="entry name" value="Kazal_dom"/>
</dbReference>
<evidence type="ECO:0000259" key="1">
    <source>
        <dbReference type="SMART" id="SM00280"/>
    </source>
</evidence>
<feature type="domain" description="Kazal-like" evidence="1">
    <location>
        <begin position="60"/>
        <end position="110"/>
    </location>
</feature>